<evidence type="ECO:0000313" key="9">
    <source>
        <dbReference type="EMBL" id="QFQ32425.1"/>
    </source>
</evidence>
<dbReference type="InterPro" id="IPR032282">
    <property type="entry name" value="HAGH_C"/>
</dbReference>
<feature type="binding site" evidence="7">
    <location>
        <position position="127"/>
    </location>
    <ligand>
        <name>Zn(2+)</name>
        <dbReference type="ChEBI" id="CHEBI:29105"/>
        <label>1</label>
    </ligand>
</feature>
<feature type="binding site" evidence="7">
    <location>
        <position position="58"/>
    </location>
    <ligand>
        <name>Zn(2+)</name>
        <dbReference type="ChEBI" id="CHEBI:29105"/>
        <label>2</label>
    </ligand>
</feature>
<comment type="cofactor">
    <cofactor evidence="7">
        <name>Zn(2+)</name>
        <dbReference type="ChEBI" id="CHEBI:29105"/>
    </cofactor>
    <text evidence="7">Binds 2 Zn(2+) ions per subunit.</text>
</comment>
<dbReference type="CDD" id="cd07723">
    <property type="entry name" value="hydroxyacylglutathione_hydrolase_MBL-fold"/>
    <property type="match status" value="1"/>
</dbReference>
<evidence type="ECO:0000256" key="2">
    <source>
        <dbReference type="ARBA" id="ARBA00004963"/>
    </source>
</evidence>
<evidence type="ECO:0000256" key="5">
    <source>
        <dbReference type="ARBA" id="ARBA00022801"/>
    </source>
</evidence>
<evidence type="ECO:0000256" key="7">
    <source>
        <dbReference type="HAMAP-Rule" id="MF_01374"/>
    </source>
</evidence>
<feature type="domain" description="Metallo-beta-lactamase" evidence="8">
    <location>
        <begin position="11"/>
        <end position="165"/>
    </location>
</feature>
<keyword evidence="5 7" id="KW-0378">Hydrolase</keyword>
<gene>
    <name evidence="7 9" type="primary">gloB</name>
    <name evidence="9" type="ORF">FQV33_00200</name>
</gene>
<evidence type="ECO:0000256" key="4">
    <source>
        <dbReference type="ARBA" id="ARBA00022723"/>
    </source>
</evidence>
<dbReference type="PANTHER" id="PTHR43705">
    <property type="entry name" value="HYDROXYACYLGLUTATHIONE HYDROLASE"/>
    <property type="match status" value="1"/>
</dbReference>
<dbReference type="EC" id="3.1.2.6" evidence="7"/>
<dbReference type="InterPro" id="IPR017782">
    <property type="entry name" value="Hydroxyacylglutathione_Hdrlase"/>
</dbReference>
<dbReference type="EMBL" id="CP042427">
    <property type="protein sequence ID" value="QFQ32425.1"/>
    <property type="molecule type" value="Genomic_DNA"/>
</dbReference>
<keyword evidence="6 7" id="KW-0862">Zinc</keyword>
<dbReference type="GO" id="GO:0004416">
    <property type="term" value="F:hydroxyacylglutathione hydrolase activity"/>
    <property type="evidence" value="ECO:0007669"/>
    <property type="project" value="UniProtKB-UniRule"/>
</dbReference>
<comment type="pathway">
    <text evidence="2 7">Secondary metabolite metabolism; methylglyoxal degradation; (R)-lactate from methylglyoxal: step 2/2.</text>
</comment>
<dbReference type="PANTHER" id="PTHR43705:SF1">
    <property type="entry name" value="HYDROXYACYLGLUTATHIONE HYDROLASE GLOB"/>
    <property type="match status" value="1"/>
</dbReference>
<keyword evidence="4 7" id="KW-0479">Metal-binding</keyword>
<evidence type="ECO:0000256" key="3">
    <source>
        <dbReference type="ARBA" id="ARBA00006759"/>
    </source>
</evidence>
<proteinExistence type="inferred from homology"/>
<feature type="binding site" evidence="7">
    <location>
        <position position="55"/>
    </location>
    <ligand>
        <name>Zn(2+)</name>
        <dbReference type="ChEBI" id="CHEBI:29105"/>
        <label>1</label>
    </ligand>
</feature>
<dbReference type="Pfam" id="PF00753">
    <property type="entry name" value="Lactamase_B"/>
    <property type="match status" value="1"/>
</dbReference>
<comment type="catalytic activity">
    <reaction evidence="1 7">
        <text>an S-(2-hydroxyacyl)glutathione + H2O = a 2-hydroxy carboxylate + glutathione + H(+)</text>
        <dbReference type="Rhea" id="RHEA:21864"/>
        <dbReference type="ChEBI" id="CHEBI:15377"/>
        <dbReference type="ChEBI" id="CHEBI:15378"/>
        <dbReference type="ChEBI" id="CHEBI:57925"/>
        <dbReference type="ChEBI" id="CHEBI:58896"/>
        <dbReference type="ChEBI" id="CHEBI:71261"/>
        <dbReference type="EC" id="3.1.2.6"/>
    </reaction>
</comment>
<dbReference type="InterPro" id="IPR001279">
    <property type="entry name" value="Metallo-B-lactamas"/>
</dbReference>
<accession>A0A5J6ZEA2</accession>
<dbReference type="Proteomes" id="UP000325981">
    <property type="component" value="Chromosome"/>
</dbReference>
<dbReference type="NCBIfam" id="TIGR03413">
    <property type="entry name" value="GSH_gloB"/>
    <property type="match status" value="1"/>
</dbReference>
<dbReference type="GO" id="GO:0019243">
    <property type="term" value="P:methylglyoxal catabolic process to D-lactate via S-lactoyl-glutathione"/>
    <property type="evidence" value="ECO:0007669"/>
    <property type="project" value="UniProtKB-UniRule"/>
</dbReference>
<feature type="binding site" evidence="7">
    <location>
        <position position="53"/>
    </location>
    <ligand>
        <name>Zn(2+)</name>
        <dbReference type="ChEBI" id="CHEBI:29105"/>
        <label>1</label>
    </ligand>
</feature>
<dbReference type="InterPro" id="IPR035680">
    <property type="entry name" value="Clx_II_MBL"/>
</dbReference>
<dbReference type="InterPro" id="IPR036866">
    <property type="entry name" value="RibonucZ/Hydroxyglut_hydro"/>
</dbReference>
<dbReference type="Gene3D" id="3.60.15.10">
    <property type="entry name" value="Ribonuclease Z/Hydroxyacylglutathione hydrolase-like"/>
    <property type="match status" value="1"/>
</dbReference>
<protein>
    <recommendedName>
        <fullName evidence="7">Hydroxyacylglutathione hydrolase</fullName>
        <ecNumber evidence="7">3.1.2.6</ecNumber>
    </recommendedName>
    <alternativeName>
        <fullName evidence="7">Glyoxalase II</fullName>
        <shortName evidence="7">Glx II</shortName>
    </alternativeName>
</protein>
<feature type="binding site" evidence="7">
    <location>
        <position position="57"/>
    </location>
    <ligand>
        <name>Zn(2+)</name>
        <dbReference type="ChEBI" id="CHEBI:29105"/>
        <label>2</label>
    </ligand>
</feature>
<dbReference type="InterPro" id="IPR050110">
    <property type="entry name" value="Glyoxalase_II_hydrolase"/>
</dbReference>
<feature type="binding site" evidence="7">
    <location>
        <position position="165"/>
    </location>
    <ligand>
        <name>Zn(2+)</name>
        <dbReference type="ChEBI" id="CHEBI:29105"/>
        <label>2</label>
    </ligand>
</feature>
<feature type="binding site" evidence="7">
    <location>
        <position position="110"/>
    </location>
    <ligand>
        <name>Zn(2+)</name>
        <dbReference type="ChEBI" id="CHEBI:29105"/>
        <label>1</label>
    </ligand>
</feature>
<dbReference type="GO" id="GO:0046872">
    <property type="term" value="F:metal ion binding"/>
    <property type="evidence" value="ECO:0007669"/>
    <property type="project" value="UniProtKB-KW"/>
</dbReference>
<dbReference type="RefSeq" id="WP_158347522.1">
    <property type="nucleotide sequence ID" value="NZ_CP042427.1"/>
</dbReference>
<feature type="binding site" evidence="7">
    <location>
        <position position="127"/>
    </location>
    <ligand>
        <name>Zn(2+)</name>
        <dbReference type="ChEBI" id="CHEBI:29105"/>
        <label>2</label>
    </ligand>
</feature>
<organism evidence="9 10">
    <name type="scientific">Buchnera aphidicola</name>
    <name type="common">Aphis fabae</name>
    <dbReference type="NCBI Taxonomy" id="571430"/>
    <lineage>
        <taxon>Bacteria</taxon>
        <taxon>Pseudomonadati</taxon>
        <taxon>Pseudomonadota</taxon>
        <taxon>Gammaproteobacteria</taxon>
        <taxon>Enterobacterales</taxon>
        <taxon>Erwiniaceae</taxon>
        <taxon>Buchnera</taxon>
    </lineage>
</organism>
<dbReference type="UniPathway" id="UPA00619">
    <property type="reaction ID" value="UER00676"/>
</dbReference>
<evidence type="ECO:0000256" key="1">
    <source>
        <dbReference type="ARBA" id="ARBA00001623"/>
    </source>
</evidence>
<sequence length="255" mass="30087">MILTNVLALKDNYIWILYDKNNSCIIVDPGESNLVIKTIIQKKLNPQAILITHYHRDHVDGVKNIVKKYPKIIVFGPKKEKNYSIHQIVKGGDKIHLLENDIDVISTPGHTLNHISYYLKPYFFCGDTMFSAGCGRVFQDNYLSMYYSIQLINSFPDDTILCCSHEYTLSNLIFSMNFLPEDNNLKHYYRKVQKKIFLKKNIFPFYLYNEKKINIFLRTDDFILKKMMGFKKNKDSFEIFCYLRKNKDLFGAKRD</sequence>
<comment type="subunit">
    <text evidence="7">Monomer.</text>
</comment>
<dbReference type="HAMAP" id="MF_01374">
    <property type="entry name" value="Glyoxalase_2"/>
    <property type="match status" value="1"/>
</dbReference>
<evidence type="ECO:0000256" key="6">
    <source>
        <dbReference type="ARBA" id="ARBA00022833"/>
    </source>
</evidence>
<dbReference type="Pfam" id="PF16123">
    <property type="entry name" value="HAGH_C"/>
    <property type="match status" value="1"/>
</dbReference>
<comment type="similarity">
    <text evidence="3 7">Belongs to the metallo-beta-lactamase superfamily. Glyoxalase II family.</text>
</comment>
<name>A0A5J6ZEA2_9GAMM</name>
<dbReference type="AlphaFoldDB" id="A0A5J6ZEA2"/>
<comment type="function">
    <text evidence="7">Thiolesterase that catalyzes the hydrolysis of S-D-lactoyl-glutathione to form glutathione and D-lactic acid.</text>
</comment>
<dbReference type="SUPFAM" id="SSF56281">
    <property type="entry name" value="Metallo-hydrolase/oxidoreductase"/>
    <property type="match status" value="1"/>
</dbReference>
<reference evidence="9 10" key="1">
    <citation type="submission" date="2019-07" db="EMBL/GenBank/DDBJ databases">
        <title>Buchnera limit thermal tolerance of host aphids.</title>
        <authorList>
            <person name="Zhang B."/>
            <person name="Moran N."/>
        </authorList>
    </citation>
    <scope>NUCLEOTIDE SEQUENCE [LARGE SCALE GENOMIC DNA]</scope>
    <source>
        <strain evidence="9 10">Afa-UT1</strain>
    </source>
</reference>
<dbReference type="SMART" id="SM00849">
    <property type="entry name" value="Lactamase_B"/>
    <property type="match status" value="1"/>
</dbReference>
<dbReference type="OrthoDB" id="9802248at2"/>
<evidence type="ECO:0000313" key="10">
    <source>
        <dbReference type="Proteomes" id="UP000325981"/>
    </source>
</evidence>
<evidence type="ECO:0000259" key="8">
    <source>
        <dbReference type="SMART" id="SM00849"/>
    </source>
</evidence>